<evidence type="ECO:0000313" key="2">
    <source>
        <dbReference type="Proteomes" id="UP001215598"/>
    </source>
</evidence>
<sequence length="95" mass="10426">SNISCLCTGPSHLNTHHHKSGFIQSPACEACGEPFETRVHFILQCPAFEHLRQPLHDAARRAGHFGSLHLSTLLAEPKTFKALGTFSEATARFDS</sequence>
<gene>
    <name evidence="1" type="ORF">B0H16DRAFT_1275893</name>
</gene>
<dbReference type="EMBL" id="JARKIB010000640">
    <property type="protein sequence ID" value="KAJ7695893.1"/>
    <property type="molecule type" value="Genomic_DNA"/>
</dbReference>
<accession>A0AAD7GL03</accession>
<proteinExistence type="predicted"/>
<dbReference type="Proteomes" id="UP001215598">
    <property type="component" value="Unassembled WGS sequence"/>
</dbReference>
<protein>
    <recommendedName>
        <fullName evidence="3">Reverse transcriptase</fullName>
    </recommendedName>
</protein>
<feature type="non-terminal residue" evidence="1">
    <location>
        <position position="95"/>
    </location>
</feature>
<evidence type="ECO:0000313" key="1">
    <source>
        <dbReference type="EMBL" id="KAJ7695893.1"/>
    </source>
</evidence>
<keyword evidence="2" id="KW-1185">Reference proteome</keyword>
<feature type="non-terminal residue" evidence="1">
    <location>
        <position position="1"/>
    </location>
</feature>
<comment type="caution">
    <text evidence="1">The sequence shown here is derived from an EMBL/GenBank/DDBJ whole genome shotgun (WGS) entry which is preliminary data.</text>
</comment>
<organism evidence="1 2">
    <name type="scientific">Mycena metata</name>
    <dbReference type="NCBI Taxonomy" id="1033252"/>
    <lineage>
        <taxon>Eukaryota</taxon>
        <taxon>Fungi</taxon>
        <taxon>Dikarya</taxon>
        <taxon>Basidiomycota</taxon>
        <taxon>Agaricomycotina</taxon>
        <taxon>Agaricomycetes</taxon>
        <taxon>Agaricomycetidae</taxon>
        <taxon>Agaricales</taxon>
        <taxon>Marasmiineae</taxon>
        <taxon>Mycenaceae</taxon>
        <taxon>Mycena</taxon>
    </lineage>
</organism>
<name>A0AAD7GL03_9AGAR</name>
<evidence type="ECO:0008006" key="3">
    <source>
        <dbReference type="Google" id="ProtNLM"/>
    </source>
</evidence>
<reference evidence="1" key="1">
    <citation type="submission" date="2023-03" db="EMBL/GenBank/DDBJ databases">
        <title>Massive genome expansion in bonnet fungi (Mycena s.s.) driven by repeated elements and novel gene families across ecological guilds.</title>
        <authorList>
            <consortium name="Lawrence Berkeley National Laboratory"/>
            <person name="Harder C.B."/>
            <person name="Miyauchi S."/>
            <person name="Viragh M."/>
            <person name="Kuo A."/>
            <person name="Thoen E."/>
            <person name="Andreopoulos B."/>
            <person name="Lu D."/>
            <person name="Skrede I."/>
            <person name="Drula E."/>
            <person name="Henrissat B."/>
            <person name="Morin E."/>
            <person name="Kohler A."/>
            <person name="Barry K."/>
            <person name="LaButti K."/>
            <person name="Morin E."/>
            <person name="Salamov A."/>
            <person name="Lipzen A."/>
            <person name="Mereny Z."/>
            <person name="Hegedus B."/>
            <person name="Baldrian P."/>
            <person name="Stursova M."/>
            <person name="Weitz H."/>
            <person name="Taylor A."/>
            <person name="Grigoriev I.V."/>
            <person name="Nagy L.G."/>
            <person name="Martin F."/>
            <person name="Kauserud H."/>
        </authorList>
    </citation>
    <scope>NUCLEOTIDE SEQUENCE</scope>
    <source>
        <strain evidence="1">CBHHK182m</strain>
    </source>
</reference>
<dbReference type="AlphaFoldDB" id="A0AAD7GL03"/>